<feature type="transmembrane region" description="Helical" evidence="15">
    <location>
        <begin position="282"/>
        <end position="304"/>
    </location>
</feature>
<dbReference type="FunFam" id="3.10.50.10:FF:000003">
    <property type="entry name" value="Class V chitinase CHIT5b"/>
    <property type="match status" value="1"/>
</dbReference>
<keyword evidence="9" id="KW-0067">ATP-binding</keyword>
<accession>A0A822ZNV7</accession>
<dbReference type="PANTHER" id="PTHR27002:SF181">
    <property type="entry name" value="RECEPTOR-LIKE SERINE_THREONINE-PROTEIN KINASE"/>
    <property type="match status" value="1"/>
</dbReference>
<protein>
    <recommendedName>
        <fullName evidence="2">non-specific serine/threonine protein kinase</fullName>
        <ecNumber evidence="2">2.7.11.1</ecNumber>
    </recommendedName>
</protein>
<dbReference type="AlphaFoldDB" id="A0A822ZNV7"/>
<keyword evidence="15" id="KW-0812">Transmembrane</keyword>
<dbReference type="SUPFAM" id="SSF54556">
    <property type="entry name" value="Chitinase insertion domain"/>
    <property type="match status" value="1"/>
</dbReference>
<dbReference type="EMBL" id="DUZY01000007">
    <property type="protein sequence ID" value="DAD45185.1"/>
    <property type="molecule type" value="Genomic_DNA"/>
</dbReference>
<feature type="region of interest" description="Disordered" evidence="14">
    <location>
        <begin position="1"/>
        <end position="26"/>
    </location>
</feature>
<keyword evidence="8" id="KW-0378">Hydrolase</keyword>
<dbReference type="Gene3D" id="3.30.200.20">
    <property type="entry name" value="Phosphorylase Kinase, domain 1"/>
    <property type="match status" value="1"/>
</dbReference>
<dbReference type="PROSITE" id="PS50011">
    <property type="entry name" value="PROTEIN_KINASE_DOM"/>
    <property type="match status" value="1"/>
</dbReference>
<keyword evidence="15" id="KW-1133">Transmembrane helix</keyword>
<dbReference type="InterPro" id="IPR008271">
    <property type="entry name" value="Ser/Thr_kinase_AS"/>
</dbReference>
<evidence type="ECO:0000259" key="16">
    <source>
        <dbReference type="PROSITE" id="PS50011"/>
    </source>
</evidence>
<keyword evidence="10" id="KW-0325">Glycoprotein</keyword>
<evidence type="ECO:0000256" key="15">
    <source>
        <dbReference type="SAM" id="Phobius"/>
    </source>
</evidence>
<feature type="domain" description="Protein kinase" evidence="16">
    <location>
        <begin position="350"/>
        <end position="619"/>
    </location>
</feature>
<comment type="similarity">
    <text evidence="1">Belongs to the glycosyl hydrolase 18 family. Chitinase class V subfamily.</text>
</comment>
<dbReference type="GO" id="GO:0005975">
    <property type="term" value="P:carbohydrate metabolic process"/>
    <property type="evidence" value="ECO:0007669"/>
    <property type="project" value="InterPro"/>
</dbReference>
<evidence type="ECO:0000256" key="3">
    <source>
        <dbReference type="ARBA" id="ARBA00022527"/>
    </source>
</evidence>
<gene>
    <name evidence="18" type="ORF">HUJ06_003415</name>
</gene>
<dbReference type="SMART" id="SM00220">
    <property type="entry name" value="S_TKc"/>
    <property type="match status" value="1"/>
</dbReference>
<keyword evidence="7" id="KW-0418">Kinase</keyword>
<feature type="domain" description="GH18" evidence="17">
    <location>
        <begin position="1"/>
        <end position="274"/>
    </location>
</feature>
<dbReference type="GO" id="GO:0016798">
    <property type="term" value="F:hydrolase activity, acting on glycosyl bonds"/>
    <property type="evidence" value="ECO:0007669"/>
    <property type="project" value="UniProtKB-KW"/>
</dbReference>
<evidence type="ECO:0000313" key="19">
    <source>
        <dbReference type="Proteomes" id="UP000607653"/>
    </source>
</evidence>
<dbReference type="Pfam" id="PF07714">
    <property type="entry name" value="PK_Tyr_Ser-Thr"/>
    <property type="match status" value="1"/>
</dbReference>
<evidence type="ECO:0000256" key="4">
    <source>
        <dbReference type="ARBA" id="ARBA00022679"/>
    </source>
</evidence>
<evidence type="ECO:0000256" key="8">
    <source>
        <dbReference type="ARBA" id="ARBA00022801"/>
    </source>
</evidence>
<dbReference type="FunFam" id="1.10.510.10:FF:001023">
    <property type="entry name" value="Os07g0541700 protein"/>
    <property type="match status" value="1"/>
</dbReference>
<comment type="catalytic activity">
    <reaction evidence="12">
        <text>L-threonyl-[protein] + ATP = O-phospho-L-threonyl-[protein] + ADP + H(+)</text>
        <dbReference type="Rhea" id="RHEA:46608"/>
        <dbReference type="Rhea" id="RHEA-COMP:11060"/>
        <dbReference type="Rhea" id="RHEA-COMP:11605"/>
        <dbReference type="ChEBI" id="CHEBI:15378"/>
        <dbReference type="ChEBI" id="CHEBI:30013"/>
        <dbReference type="ChEBI" id="CHEBI:30616"/>
        <dbReference type="ChEBI" id="CHEBI:61977"/>
        <dbReference type="ChEBI" id="CHEBI:456216"/>
        <dbReference type="EC" id="2.7.11.1"/>
    </reaction>
</comment>
<evidence type="ECO:0000256" key="14">
    <source>
        <dbReference type="SAM" id="MobiDB-lite"/>
    </source>
</evidence>
<dbReference type="Gene3D" id="1.10.510.10">
    <property type="entry name" value="Transferase(Phosphotransferase) domain 1"/>
    <property type="match status" value="2"/>
</dbReference>
<evidence type="ECO:0000256" key="5">
    <source>
        <dbReference type="ARBA" id="ARBA00022729"/>
    </source>
</evidence>
<keyword evidence="4" id="KW-0808">Transferase</keyword>
<dbReference type="Pfam" id="PF00704">
    <property type="entry name" value="Glyco_hydro_18"/>
    <property type="match status" value="1"/>
</dbReference>
<evidence type="ECO:0000313" key="18">
    <source>
        <dbReference type="EMBL" id="DAD45185.1"/>
    </source>
</evidence>
<evidence type="ECO:0000256" key="2">
    <source>
        <dbReference type="ARBA" id="ARBA00012513"/>
    </source>
</evidence>
<evidence type="ECO:0000256" key="7">
    <source>
        <dbReference type="ARBA" id="ARBA00022777"/>
    </source>
</evidence>
<evidence type="ECO:0000259" key="17">
    <source>
        <dbReference type="PROSITE" id="PS51910"/>
    </source>
</evidence>
<dbReference type="GO" id="GO:0008061">
    <property type="term" value="F:chitin binding"/>
    <property type="evidence" value="ECO:0007669"/>
    <property type="project" value="InterPro"/>
</dbReference>
<evidence type="ECO:0000256" key="13">
    <source>
        <dbReference type="ARBA" id="ARBA00048679"/>
    </source>
</evidence>
<reference evidence="18 19" key="1">
    <citation type="journal article" date="2020" name="Mol. Biol. Evol.">
        <title>Distinct Expression and Methylation Patterns for Genes with Different Fates following a Single Whole-Genome Duplication in Flowering Plants.</title>
        <authorList>
            <person name="Shi T."/>
            <person name="Rahmani R.S."/>
            <person name="Gugger P.F."/>
            <person name="Wang M."/>
            <person name="Li H."/>
            <person name="Zhang Y."/>
            <person name="Li Z."/>
            <person name="Wang Q."/>
            <person name="Van de Peer Y."/>
            <person name="Marchal K."/>
            <person name="Chen J."/>
        </authorList>
    </citation>
    <scope>NUCLEOTIDE SEQUENCE [LARGE SCALE GENOMIC DNA]</scope>
    <source>
        <tissue evidence="18">Leaf</tissue>
    </source>
</reference>
<dbReference type="InterPro" id="IPR000719">
    <property type="entry name" value="Prot_kinase_dom"/>
</dbReference>
<comment type="catalytic activity">
    <reaction evidence="13">
        <text>L-seryl-[protein] + ATP = O-phospho-L-seryl-[protein] + ADP + H(+)</text>
        <dbReference type="Rhea" id="RHEA:17989"/>
        <dbReference type="Rhea" id="RHEA-COMP:9863"/>
        <dbReference type="Rhea" id="RHEA-COMP:11604"/>
        <dbReference type="ChEBI" id="CHEBI:15378"/>
        <dbReference type="ChEBI" id="CHEBI:29999"/>
        <dbReference type="ChEBI" id="CHEBI:30616"/>
        <dbReference type="ChEBI" id="CHEBI:83421"/>
        <dbReference type="ChEBI" id="CHEBI:456216"/>
        <dbReference type="EC" id="2.7.11.1"/>
    </reaction>
</comment>
<dbReference type="EC" id="2.7.11.1" evidence="2"/>
<organism evidence="18 19">
    <name type="scientific">Nelumbo nucifera</name>
    <name type="common">Sacred lotus</name>
    <dbReference type="NCBI Taxonomy" id="4432"/>
    <lineage>
        <taxon>Eukaryota</taxon>
        <taxon>Viridiplantae</taxon>
        <taxon>Streptophyta</taxon>
        <taxon>Embryophyta</taxon>
        <taxon>Tracheophyta</taxon>
        <taxon>Spermatophyta</taxon>
        <taxon>Magnoliopsida</taxon>
        <taxon>Proteales</taxon>
        <taxon>Nelumbonaceae</taxon>
        <taxon>Nelumbo</taxon>
    </lineage>
</organism>
<dbReference type="Gene3D" id="3.20.20.80">
    <property type="entry name" value="Glycosidases"/>
    <property type="match status" value="1"/>
</dbReference>
<keyword evidence="6" id="KW-0547">Nucleotide-binding</keyword>
<name>A0A822ZNV7_NELNU</name>
<evidence type="ECO:0000256" key="6">
    <source>
        <dbReference type="ARBA" id="ARBA00022741"/>
    </source>
</evidence>
<dbReference type="InterPro" id="IPR011583">
    <property type="entry name" value="Chitinase_II/V-like_cat"/>
</dbReference>
<dbReference type="PANTHER" id="PTHR27002">
    <property type="entry name" value="RECEPTOR-LIKE SERINE/THREONINE-PROTEIN KINASE SD1-8"/>
    <property type="match status" value="1"/>
</dbReference>
<dbReference type="InterPro" id="IPR001245">
    <property type="entry name" value="Ser-Thr/Tyr_kinase_cat_dom"/>
</dbReference>
<sequence length="619" mass="68478">MSHPTTNPTSPTSPKLSNKGTPPSAAELGTPLSSPYWLDLSWFSPATFSDMSNMGVLLDEWLAAIDSARKRNFSESPLILTVAVEYSSMLGMEVYPVDSMARNLDWIHVAAYDFNKPSGSNVTGANAALFDPSTRENGVNFGIVSWITSGVPASKLVLGMPLYGYAWKLADPENHDFGAPAIGEAITEDSAMNYVGIAQFLRAQGSAVTAVYNSTIVVNYCYSGTTWIAFDGAEAITDKILYTKKQEILGYYLWNAAADDNWVLSQRATIQGDDKNQRSPTVLVVILVPIVSMVLLLSSLLFYWGRRIHKQRGKFCKLSTETTKMNSGEEWSRAASVFSFSVVAAATNDFSDENKLGQGGFGPVYKGNLQGGHEIAEFKNEISLVAKLQHVNLVRVLGYCIETEEKILIYEYMPNKSLDYYIFDQSKKVLLDWEKRVHIIEGVAQGVIHRDLKASNVLLDSQMIPKISDFGMARMFGQNESEAQTKRIVGTYLIDVFSFGVLLLEILSGRRNTSVCFPEDSLNLLGVAWKLWKDDRRREFVDPILDDSSSNCKLTRCIHVGLLCVQEKAMLLQCSVNDSALPTPKKPSFSIDRLDAMDEASARQICSVIDGTISITLPR</sequence>
<feature type="compositionally biased region" description="Low complexity" evidence="14">
    <location>
        <begin position="1"/>
        <end position="17"/>
    </location>
</feature>
<dbReference type="Proteomes" id="UP000607653">
    <property type="component" value="Unassembled WGS sequence"/>
</dbReference>
<dbReference type="SUPFAM" id="SSF51445">
    <property type="entry name" value="(Trans)glycosidases"/>
    <property type="match status" value="1"/>
</dbReference>
<dbReference type="PROSITE" id="PS51910">
    <property type="entry name" value="GH18_2"/>
    <property type="match status" value="1"/>
</dbReference>
<proteinExistence type="inferred from homology"/>
<evidence type="ECO:0000256" key="1">
    <source>
        <dbReference type="ARBA" id="ARBA00008682"/>
    </source>
</evidence>
<evidence type="ECO:0000256" key="11">
    <source>
        <dbReference type="ARBA" id="ARBA00023295"/>
    </source>
</evidence>
<dbReference type="SUPFAM" id="SSF56112">
    <property type="entry name" value="Protein kinase-like (PK-like)"/>
    <property type="match status" value="1"/>
</dbReference>
<dbReference type="InterPro" id="IPR011009">
    <property type="entry name" value="Kinase-like_dom_sf"/>
</dbReference>
<dbReference type="InterPro" id="IPR017853">
    <property type="entry name" value="GH"/>
</dbReference>
<keyword evidence="19" id="KW-1185">Reference proteome</keyword>
<dbReference type="PROSITE" id="PS00108">
    <property type="entry name" value="PROTEIN_KINASE_ST"/>
    <property type="match status" value="1"/>
</dbReference>
<dbReference type="SMART" id="SM00636">
    <property type="entry name" value="Glyco_18"/>
    <property type="match status" value="1"/>
</dbReference>
<dbReference type="Gene3D" id="3.10.50.10">
    <property type="match status" value="1"/>
</dbReference>
<evidence type="ECO:0000256" key="10">
    <source>
        <dbReference type="ARBA" id="ARBA00023180"/>
    </source>
</evidence>
<keyword evidence="15" id="KW-0472">Membrane</keyword>
<dbReference type="InterPro" id="IPR001223">
    <property type="entry name" value="Glyco_hydro18_cat"/>
</dbReference>
<dbReference type="GO" id="GO:0005524">
    <property type="term" value="F:ATP binding"/>
    <property type="evidence" value="ECO:0007669"/>
    <property type="project" value="UniProtKB-KW"/>
</dbReference>
<evidence type="ECO:0000256" key="12">
    <source>
        <dbReference type="ARBA" id="ARBA00047899"/>
    </source>
</evidence>
<dbReference type="InterPro" id="IPR029070">
    <property type="entry name" value="Chitinase_insertion_sf"/>
</dbReference>
<keyword evidence="3" id="KW-0723">Serine/threonine-protein kinase</keyword>
<comment type="caution">
    <text evidence="18">The sequence shown here is derived from an EMBL/GenBank/DDBJ whole genome shotgun (WGS) entry which is preliminary data.</text>
</comment>
<evidence type="ECO:0000256" key="9">
    <source>
        <dbReference type="ARBA" id="ARBA00022840"/>
    </source>
</evidence>
<keyword evidence="11" id="KW-0326">Glycosidase</keyword>
<keyword evidence="5" id="KW-0732">Signal</keyword>
<dbReference type="GO" id="GO:0004674">
    <property type="term" value="F:protein serine/threonine kinase activity"/>
    <property type="evidence" value="ECO:0007669"/>
    <property type="project" value="UniProtKB-KW"/>
</dbReference>